<dbReference type="Proteomes" id="UP000324015">
    <property type="component" value="Chromosome"/>
</dbReference>
<dbReference type="InterPro" id="IPR000215">
    <property type="entry name" value="Serpin_fam"/>
</dbReference>
<dbReference type="PANTHER" id="PTHR11461">
    <property type="entry name" value="SERINE PROTEASE INHIBITOR, SERPIN"/>
    <property type="match status" value="1"/>
</dbReference>
<proteinExistence type="inferred from homology"/>
<reference evidence="3 4" key="1">
    <citation type="submission" date="2018-05" db="EMBL/GenBank/DDBJ databases">
        <title>Streptomyces venezuelae.</title>
        <authorList>
            <person name="Kim W."/>
            <person name="Lee N."/>
            <person name="Cho B.-K."/>
        </authorList>
    </citation>
    <scope>NUCLEOTIDE SEQUENCE [LARGE SCALE GENOMIC DNA]</scope>
    <source>
        <strain evidence="3 4">ATCC 14585</strain>
    </source>
</reference>
<evidence type="ECO:0000256" key="1">
    <source>
        <dbReference type="RuleBase" id="RU000411"/>
    </source>
</evidence>
<dbReference type="GO" id="GO:0005615">
    <property type="term" value="C:extracellular space"/>
    <property type="evidence" value="ECO:0007669"/>
    <property type="project" value="InterPro"/>
</dbReference>
<evidence type="ECO:0000259" key="2">
    <source>
        <dbReference type="SMART" id="SM00093"/>
    </source>
</evidence>
<evidence type="ECO:0000313" key="3">
    <source>
        <dbReference type="EMBL" id="QES43604.1"/>
    </source>
</evidence>
<dbReference type="InterPro" id="IPR042178">
    <property type="entry name" value="Serpin_sf_1"/>
</dbReference>
<dbReference type="Gene3D" id="3.30.497.10">
    <property type="entry name" value="Antithrombin, subunit I, domain 2"/>
    <property type="match status" value="2"/>
</dbReference>
<dbReference type="SUPFAM" id="SSF56574">
    <property type="entry name" value="Serpins"/>
    <property type="match status" value="2"/>
</dbReference>
<accession>A0A5P2CL60</accession>
<protein>
    <submittedName>
        <fullName evidence="3">Proteinase inhibitor I4 serpin</fullName>
    </submittedName>
</protein>
<gene>
    <name evidence="3" type="ORF">DEJ49_23795</name>
</gene>
<comment type="similarity">
    <text evidence="1">Belongs to the serpin family.</text>
</comment>
<dbReference type="AlphaFoldDB" id="A0A5P2CL60"/>
<name>A0A5P2CL60_STRVZ</name>
<dbReference type="InterPro" id="IPR023796">
    <property type="entry name" value="Serpin_dom"/>
</dbReference>
<dbReference type="GO" id="GO:0004867">
    <property type="term" value="F:serine-type endopeptidase inhibitor activity"/>
    <property type="evidence" value="ECO:0007669"/>
    <property type="project" value="InterPro"/>
</dbReference>
<dbReference type="SMART" id="SM00093">
    <property type="entry name" value="SERPIN"/>
    <property type="match status" value="1"/>
</dbReference>
<dbReference type="InterPro" id="IPR036186">
    <property type="entry name" value="Serpin_sf"/>
</dbReference>
<dbReference type="Pfam" id="PF00079">
    <property type="entry name" value="Serpin"/>
    <property type="match status" value="1"/>
</dbReference>
<dbReference type="EMBL" id="CP029191">
    <property type="protein sequence ID" value="QES43604.1"/>
    <property type="molecule type" value="Genomic_DNA"/>
</dbReference>
<sequence>MQRQSSTTRAAMRGTVRAVNRLTAKWAATESADRGTVFSAPGVWPLLAFLADGATGAARAELSEAVGLPADEAAAGARELLAALDRVRGMDAALGLWTRRTLTLREAWRDGVPVDALGVLTGDPAADAAALDAWAAERTGGQIRQLPAHPDESTEFVLASALALRTEWLRPFDEGWMIPETGPWQDRTLAGLHRSTSLLDRVGVAQAAAGAVTGLKVLGSTGIDVHLLLGEDHMGPGAVLGAGVDALARRIPVVPGTHLPYGEVGPGLEVRRVRSMSPRPPTLHVATVAFTSTSRHDLMERHELFGLTTAKNASDTTAMAEGHFPGIAVEPLALRKGEQTATATFGALGFRAAAVTVFAAIGAGLPEERYITTDVNATFDRPFGFLAVHRTSRLVLAAGWVTDPEPYREDEDH</sequence>
<organism evidence="3 4">
    <name type="scientific">Streptomyces venezuelae</name>
    <dbReference type="NCBI Taxonomy" id="54571"/>
    <lineage>
        <taxon>Bacteria</taxon>
        <taxon>Bacillati</taxon>
        <taxon>Actinomycetota</taxon>
        <taxon>Actinomycetes</taxon>
        <taxon>Kitasatosporales</taxon>
        <taxon>Streptomycetaceae</taxon>
        <taxon>Streptomyces</taxon>
    </lineage>
</organism>
<dbReference type="PANTHER" id="PTHR11461:SF211">
    <property type="entry name" value="GH10112P-RELATED"/>
    <property type="match status" value="1"/>
</dbReference>
<evidence type="ECO:0000313" key="4">
    <source>
        <dbReference type="Proteomes" id="UP000324015"/>
    </source>
</evidence>
<feature type="domain" description="Serpin" evidence="2">
    <location>
        <begin position="20"/>
        <end position="404"/>
    </location>
</feature>